<reference evidence="3 4" key="1">
    <citation type="journal article" date="2023" name="G3 (Bethesda)">
        <title>A chromosome-length genome assembly and annotation of blackberry (Rubus argutus, cv. 'Hillquist').</title>
        <authorList>
            <person name="Bruna T."/>
            <person name="Aryal R."/>
            <person name="Dudchenko O."/>
            <person name="Sargent D.J."/>
            <person name="Mead D."/>
            <person name="Buti M."/>
            <person name="Cavallini A."/>
            <person name="Hytonen T."/>
            <person name="Andres J."/>
            <person name="Pham M."/>
            <person name="Weisz D."/>
            <person name="Mascagni F."/>
            <person name="Usai G."/>
            <person name="Natali L."/>
            <person name="Bassil N."/>
            <person name="Fernandez G.E."/>
            <person name="Lomsadze A."/>
            <person name="Armour M."/>
            <person name="Olukolu B."/>
            <person name="Poorten T."/>
            <person name="Britton C."/>
            <person name="Davik J."/>
            <person name="Ashrafi H."/>
            <person name="Aiden E.L."/>
            <person name="Borodovsky M."/>
            <person name="Worthington M."/>
        </authorList>
    </citation>
    <scope>NUCLEOTIDE SEQUENCE [LARGE SCALE GENOMIC DNA]</scope>
    <source>
        <strain evidence="3">PI 553951</strain>
    </source>
</reference>
<dbReference type="CDD" id="cd01837">
    <property type="entry name" value="SGNH_plant_lipase_like"/>
    <property type="match status" value="1"/>
</dbReference>
<sequence>MALLSSFSSSVKVFWIIIVIFLHRNVATKTPPRNETTAAVFSFGDSILDTGNNNYIISVSKCNFPPYGRDFQGGKPTGRFCNGRVPSDFIAQGFGVKESLPAYLDPNLQLKDLLTGVCFASSGSGYDTLTAKLQNVLSLPEQLDLFKEYKSKIDAAVGNERTATILSNSLFLLSVGVNDLQINYFSTPLRSSHYDIQAYTDLLLESASNFLEELYGLGARVIGVINMLPIGCVPSQRTLHGGKERVCYEAENQAAILFNSKLSPLIDSLNKRLPEAQLIYLDLYNPLISMIQNPAEYGFEVVDKGCCGTGIIEVGPLCNKDSPGTCTDASKYVFWDGIHPTETAYRIFTSKVLKQVNKFF</sequence>
<dbReference type="PANTHER" id="PTHR45642:SF95">
    <property type="entry name" value="GDSL-LIKE LIPASE_ACYLHYDROLASE FAMILY PROTEIN, EXPRESSED"/>
    <property type="match status" value="1"/>
</dbReference>
<dbReference type="InterPro" id="IPR035669">
    <property type="entry name" value="SGNH_plant_lipase-like"/>
</dbReference>
<keyword evidence="2" id="KW-0732">Signal</keyword>
<evidence type="ECO:0000256" key="2">
    <source>
        <dbReference type="SAM" id="SignalP"/>
    </source>
</evidence>
<protein>
    <recommendedName>
        <fullName evidence="5">GDSL esterase/lipase EXL3</fullName>
    </recommendedName>
</protein>
<name>A0AAW1YGG7_RUBAR</name>
<feature type="chain" id="PRO_5043957347" description="GDSL esterase/lipase EXL3" evidence="2">
    <location>
        <begin position="28"/>
        <end position="360"/>
    </location>
</feature>
<dbReference type="GO" id="GO:0005576">
    <property type="term" value="C:extracellular region"/>
    <property type="evidence" value="ECO:0007669"/>
    <property type="project" value="TreeGrafter"/>
</dbReference>
<comment type="caution">
    <text evidence="3">The sequence shown here is derived from an EMBL/GenBank/DDBJ whole genome shotgun (WGS) entry which is preliminary data.</text>
</comment>
<organism evidence="3 4">
    <name type="scientific">Rubus argutus</name>
    <name type="common">Southern blackberry</name>
    <dbReference type="NCBI Taxonomy" id="59490"/>
    <lineage>
        <taxon>Eukaryota</taxon>
        <taxon>Viridiplantae</taxon>
        <taxon>Streptophyta</taxon>
        <taxon>Embryophyta</taxon>
        <taxon>Tracheophyta</taxon>
        <taxon>Spermatophyta</taxon>
        <taxon>Magnoliopsida</taxon>
        <taxon>eudicotyledons</taxon>
        <taxon>Gunneridae</taxon>
        <taxon>Pentapetalae</taxon>
        <taxon>rosids</taxon>
        <taxon>fabids</taxon>
        <taxon>Rosales</taxon>
        <taxon>Rosaceae</taxon>
        <taxon>Rosoideae</taxon>
        <taxon>Rosoideae incertae sedis</taxon>
        <taxon>Rubus</taxon>
    </lineage>
</organism>
<proteinExistence type="inferred from homology"/>
<dbReference type="InterPro" id="IPR001087">
    <property type="entry name" value="GDSL"/>
</dbReference>
<comment type="similarity">
    <text evidence="1">Belongs to the 'GDSL' lipolytic enzyme family.</text>
</comment>
<accession>A0AAW1YGG7</accession>
<dbReference type="Proteomes" id="UP001457282">
    <property type="component" value="Unassembled WGS sequence"/>
</dbReference>
<dbReference type="Pfam" id="PF00657">
    <property type="entry name" value="Lipase_GDSL"/>
    <property type="match status" value="1"/>
</dbReference>
<dbReference type="EMBL" id="JBEDUW010000001">
    <property type="protein sequence ID" value="KAK9948365.1"/>
    <property type="molecule type" value="Genomic_DNA"/>
</dbReference>
<evidence type="ECO:0000256" key="1">
    <source>
        <dbReference type="ARBA" id="ARBA00008668"/>
    </source>
</evidence>
<gene>
    <name evidence="3" type="ORF">M0R45_003946</name>
</gene>
<dbReference type="SUPFAM" id="SSF52266">
    <property type="entry name" value="SGNH hydrolase"/>
    <property type="match status" value="1"/>
</dbReference>
<dbReference type="AlphaFoldDB" id="A0AAW1YGG7"/>
<dbReference type="FunFam" id="3.40.50.1110:FF:000003">
    <property type="entry name" value="GDSL esterase/lipase APG"/>
    <property type="match status" value="1"/>
</dbReference>
<evidence type="ECO:0000313" key="4">
    <source>
        <dbReference type="Proteomes" id="UP001457282"/>
    </source>
</evidence>
<dbReference type="GO" id="GO:0016788">
    <property type="term" value="F:hydrolase activity, acting on ester bonds"/>
    <property type="evidence" value="ECO:0007669"/>
    <property type="project" value="InterPro"/>
</dbReference>
<evidence type="ECO:0000313" key="3">
    <source>
        <dbReference type="EMBL" id="KAK9948365.1"/>
    </source>
</evidence>
<feature type="signal peptide" evidence="2">
    <location>
        <begin position="1"/>
        <end position="27"/>
    </location>
</feature>
<dbReference type="InterPro" id="IPR036514">
    <property type="entry name" value="SGNH_hydro_sf"/>
</dbReference>
<dbReference type="Gene3D" id="3.40.50.1110">
    <property type="entry name" value="SGNH hydrolase"/>
    <property type="match status" value="1"/>
</dbReference>
<evidence type="ECO:0008006" key="5">
    <source>
        <dbReference type="Google" id="ProtNLM"/>
    </source>
</evidence>
<dbReference type="PANTHER" id="PTHR45642">
    <property type="entry name" value="GDSL ESTERASE/LIPASE EXL3"/>
    <property type="match status" value="1"/>
</dbReference>
<dbReference type="InterPro" id="IPR050592">
    <property type="entry name" value="GDSL_lipolytic_enzyme"/>
</dbReference>
<keyword evidence="4" id="KW-1185">Reference proteome</keyword>